<name>A0A0B6ZBY4_9EUPU</name>
<evidence type="ECO:0000313" key="2">
    <source>
        <dbReference type="EMBL" id="CEK65411.1"/>
    </source>
</evidence>
<feature type="region of interest" description="Disordered" evidence="1">
    <location>
        <begin position="1"/>
        <end position="20"/>
    </location>
</feature>
<proteinExistence type="predicted"/>
<gene>
    <name evidence="2" type="primary">ORF54937</name>
</gene>
<feature type="non-terminal residue" evidence="2">
    <location>
        <position position="1"/>
    </location>
</feature>
<organism evidence="2">
    <name type="scientific">Arion vulgaris</name>
    <dbReference type="NCBI Taxonomy" id="1028688"/>
    <lineage>
        <taxon>Eukaryota</taxon>
        <taxon>Metazoa</taxon>
        <taxon>Spiralia</taxon>
        <taxon>Lophotrochozoa</taxon>
        <taxon>Mollusca</taxon>
        <taxon>Gastropoda</taxon>
        <taxon>Heterobranchia</taxon>
        <taxon>Euthyneura</taxon>
        <taxon>Panpulmonata</taxon>
        <taxon>Eupulmonata</taxon>
        <taxon>Stylommatophora</taxon>
        <taxon>Helicina</taxon>
        <taxon>Arionoidea</taxon>
        <taxon>Arionidae</taxon>
        <taxon>Arion</taxon>
    </lineage>
</organism>
<dbReference type="AlphaFoldDB" id="A0A0B6ZBY4"/>
<reference evidence="2" key="1">
    <citation type="submission" date="2014-12" db="EMBL/GenBank/DDBJ databases">
        <title>Insight into the proteome of Arion vulgaris.</title>
        <authorList>
            <person name="Aradska J."/>
            <person name="Bulat T."/>
            <person name="Smidak R."/>
            <person name="Sarate P."/>
            <person name="Gangsoo J."/>
            <person name="Sialana F."/>
            <person name="Bilban M."/>
            <person name="Lubec G."/>
        </authorList>
    </citation>
    <scope>NUCLEOTIDE SEQUENCE</scope>
    <source>
        <tissue evidence="2">Skin</tissue>
    </source>
</reference>
<evidence type="ECO:0000256" key="1">
    <source>
        <dbReference type="SAM" id="MobiDB-lite"/>
    </source>
</evidence>
<sequence>EIKDVLGSDVSMKDTSTAHEHSIGVVRPEVDTKPVLSHAVKTDLVKSKIYDSFWLECDDECIKVMDEKEFSEKLLERDGSLIGTPYVLFYHKLLA</sequence>
<protein>
    <submittedName>
        <fullName evidence="2">Uncharacterized protein</fullName>
    </submittedName>
</protein>
<dbReference type="EMBL" id="HACG01018546">
    <property type="protein sequence ID" value="CEK65411.1"/>
    <property type="molecule type" value="Transcribed_RNA"/>
</dbReference>
<accession>A0A0B6ZBY4</accession>